<dbReference type="EMBL" id="CP029514">
    <property type="protein sequence ID" value="AYU77516.1"/>
    <property type="molecule type" value="Genomic_DNA"/>
</dbReference>
<evidence type="ECO:0000256" key="6">
    <source>
        <dbReference type="RuleBase" id="RU371123"/>
    </source>
</evidence>
<dbReference type="SUPFAM" id="SSF69000">
    <property type="entry name" value="FAD-dependent thiol oxidase"/>
    <property type="match status" value="1"/>
</dbReference>
<keyword evidence="10" id="KW-1185">Reference proteome</keyword>
<dbReference type="AlphaFoldDB" id="A0A3Q8ICB2"/>
<feature type="region of interest" description="Disordered" evidence="7">
    <location>
        <begin position="137"/>
        <end position="175"/>
    </location>
</feature>
<keyword evidence="5" id="KW-1015">Disulfide bond</keyword>
<dbReference type="InterPro" id="IPR039799">
    <property type="entry name" value="ALR/ERV"/>
</dbReference>
<evidence type="ECO:0000256" key="3">
    <source>
        <dbReference type="ARBA" id="ARBA00022827"/>
    </source>
</evidence>
<dbReference type="FunFam" id="1.20.120.310:FF:000008">
    <property type="entry name" value="Sulfhydryl oxidase"/>
    <property type="match status" value="1"/>
</dbReference>
<sequence length="312" mass="34351">MSDDDVHERLTTIPGACPTPLELGMSGWNILHSSAAVYPYKPSAVQQTAMKNFIESWAHVYACSWCAYHMREYVRDHPPDVRDKLTVSRYVCEMHNDVNVRLGKDVFDCSPSVVLRRWHPGYPNKMEDMPTIEEQLAASDREKSTAKEAKHSQQEEEQRFSRSGLHAHEAAPNEAVAWRTASEAASKKVDGGLWSWRIFRKPVLGTHAAKSNAPPGTSSSSPPPTTQHEPSISSSGALKAPSTGAVAAAASDVGAAHPRHSWSTSTSEAHNSFLTPTPSRGKAADDDTDIDAVLKRLKRCQVYCPEDEELKH</sequence>
<dbReference type="GO" id="GO:0005739">
    <property type="term" value="C:mitochondrion"/>
    <property type="evidence" value="ECO:0007669"/>
    <property type="project" value="TreeGrafter"/>
</dbReference>
<evidence type="ECO:0000256" key="4">
    <source>
        <dbReference type="ARBA" id="ARBA00023002"/>
    </source>
</evidence>
<comment type="catalytic activity">
    <reaction evidence="6">
        <text>2 R'C(R)SH + O2 = R'C(R)S-S(R)CR' + H2O2</text>
        <dbReference type="Rhea" id="RHEA:17357"/>
        <dbReference type="ChEBI" id="CHEBI:15379"/>
        <dbReference type="ChEBI" id="CHEBI:16240"/>
        <dbReference type="ChEBI" id="CHEBI:16520"/>
        <dbReference type="ChEBI" id="CHEBI:17412"/>
        <dbReference type="EC" id="1.8.3.2"/>
    </reaction>
</comment>
<dbReference type="VEuPathDB" id="TriTrypDB:LdBPK_151020.1"/>
<dbReference type="GO" id="GO:0016971">
    <property type="term" value="F:flavin-dependent sulfhydryl oxidase activity"/>
    <property type="evidence" value="ECO:0007669"/>
    <property type="project" value="InterPro"/>
</dbReference>
<dbReference type="EC" id="1.8.3.2" evidence="6"/>
<evidence type="ECO:0000256" key="1">
    <source>
        <dbReference type="ARBA" id="ARBA00001974"/>
    </source>
</evidence>
<dbReference type="InterPro" id="IPR036774">
    <property type="entry name" value="ERV/ALR_sulphydryl_oxid_sf"/>
</dbReference>
<organism evidence="9 10">
    <name type="scientific">Leishmania donovani</name>
    <dbReference type="NCBI Taxonomy" id="5661"/>
    <lineage>
        <taxon>Eukaryota</taxon>
        <taxon>Discoba</taxon>
        <taxon>Euglenozoa</taxon>
        <taxon>Kinetoplastea</taxon>
        <taxon>Metakinetoplastina</taxon>
        <taxon>Trypanosomatida</taxon>
        <taxon>Trypanosomatidae</taxon>
        <taxon>Leishmaniinae</taxon>
        <taxon>Leishmania</taxon>
    </lineage>
</organism>
<evidence type="ECO:0000256" key="2">
    <source>
        <dbReference type="ARBA" id="ARBA00022630"/>
    </source>
</evidence>
<evidence type="ECO:0000256" key="7">
    <source>
        <dbReference type="SAM" id="MobiDB-lite"/>
    </source>
</evidence>
<comment type="cofactor">
    <cofactor evidence="1 6">
        <name>FAD</name>
        <dbReference type="ChEBI" id="CHEBI:57692"/>
    </cofactor>
</comment>
<evidence type="ECO:0000259" key="8">
    <source>
        <dbReference type="PROSITE" id="PS51324"/>
    </source>
</evidence>
<feature type="compositionally biased region" description="Polar residues" evidence="7">
    <location>
        <begin position="261"/>
        <end position="278"/>
    </location>
</feature>
<protein>
    <recommendedName>
        <fullName evidence="6">Sulfhydryl oxidase</fullName>
        <ecNumber evidence="6">1.8.3.2</ecNumber>
    </recommendedName>
</protein>
<evidence type="ECO:0000313" key="10">
    <source>
        <dbReference type="Proteomes" id="UP000274082"/>
    </source>
</evidence>
<proteinExistence type="predicted"/>
<gene>
    <name evidence="9" type="ORF">LdCL_150015700</name>
</gene>
<dbReference type="Gene3D" id="1.20.120.310">
    <property type="entry name" value="ERV/ALR sulfhydryl oxidase domain"/>
    <property type="match status" value="1"/>
</dbReference>
<dbReference type="InterPro" id="IPR017905">
    <property type="entry name" value="ERV/ALR_sulphydryl_oxidase"/>
</dbReference>
<keyword evidence="2 6" id="KW-0285">Flavoprotein</keyword>
<feature type="domain" description="ERV/ALR sulfhydryl oxidase" evidence="8">
    <location>
        <begin position="16"/>
        <end position="118"/>
    </location>
</feature>
<dbReference type="Pfam" id="PF04777">
    <property type="entry name" value="Evr1_Alr"/>
    <property type="match status" value="1"/>
</dbReference>
<dbReference type="VEuPathDB" id="TriTrypDB:LDHU3_15.1310"/>
<evidence type="ECO:0000313" key="9">
    <source>
        <dbReference type="EMBL" id="AYU77516.1"/>
    </source>
</evidence>
<feature type="compositionally biased region" description="Low complexity" evidence="7">
    <location>
        <begin position="240"/>
        <end position="256"/>
    </location>
</feature>
<keyword evidence="3 6" id="KW-0274">FAD</keyword>
<dbReference type="OrthoDB" id="17199at2759"/>
<evidence type="ECO:0000256" key="5">
    <source>
        <dbReference type="ARBA" id="ARBA00023157"/>
    </source>
</evidence>
<dbReference type="Proteomes" id="UP000274082">
    <property type="component" value="Chromosome 15"/>
</dbReference>
<name>A0A3Q8ICB2_LEIDO</name>
<dbReference type="GO" id="GO:0050660">
    <property type="term" value="F:flavin adenine dinucleotide binding"/>
    <property type="evidence" value="ECO:0007669"/>
    <property type="project" value="TreeGrafter"/>
</dbReference>
<keyword evidence="4 6" id="KW-0560">Oxidoreductase</keyword>
<feature type="compositionally biased region" description="Basic and acidic residues" evidence="7">
    <location>
        <begin position="139"/>
        <end position="171"/>
    </location>
</feature>
<feature type="region of interest" description="Disordered" evidence="7">
    <location>
        <begin position="207"/>
        <end position="287"/>
    </location>
</feature>
<dbReference type="VEuPathDB" id="TriTrypDB:LdCL_150015700"/>
<dbReference type="PANTHER" id="PTHR12645:SF0">
    <property type="entry name" value="FAD-LINKED SULFHYDRYL OXIDASE ALR"/>
    <property type="match status" value="1"/>
</dbReference>
<reference evidence="9 10" key="1">
    <citation type="journal article" date="2018" name="Sci. Rep.">
        <title>A complete Leishmania donovani reference genome identifies novel genetic variations associated with virulence.</title>
        <authorList>
            <person name="Lypaczewski P."/>
            <person name="Hoshizaki J."/>
            <person name="Zhang W.-W."/>
            <person name="McCall L.-I."/>
            <person name="Torcivia-Rodriguez J."/>
            <person name="Simonyan V."/>
            <person name="Kaur A."/>
            <person name="Dewar K."/>
            <person name="Matlashewski G."/>
        </authorList>
    </citation>
    <scope>NUCLEOTIDE SEQUENCE [LARGE SCALE GENOMIC DNA]</scope>
    <source>
        <strain evidence="9 10">LdCL</strain>
    </source>
</reference>
<accession>A0A3Q8ICB2</accession>
<feature type="compositionally biased region" description="Low complexity" evidence="7">
    <location>
        <begin position="211"/>
        <end position="231"/>
    </location>
</feature>
<dbReference type="PANTHER" id="PTHR12645">
    <property type="entry name" value="ALR/ERV"/>
    <property type="match status" value="1"/>
</dbReference>
<dbReference type="PROSITE" id="PS51324">
    <property type="entry name" value="ERV_ALR"/>
    <property type="match status" value="1"/>
</dbReference>